<proteinExistence type="predicted"/>
<keyword evidence="2" id="KW-1185">Reference proteome</keyword>
<evidence type="ECO:0000313" key="1">
    <source>
        <dbReference type="EMBL" id="PKA47131.1"/>
    </source>
</evidence>
<dbReference type="AlphaFoldDB" id="A0A2H9ZUZ9"/>
<protein>
    <submittedName>
        <fullName evidence="1">Uncharacterized protein</fullName>
    </submittedName>
</protein>
<organism evidence="1 2">
    <name type="scientific">Apostasia shenzhenica</name>
    <dbReference type="NCBI Taxonomy" id="1088818"/>
    <lineage>
        <taxon>Eukaryota</taxon>
        <taxon>Viridiplantae</taxon>
        <taxon>Streptophyta</taxon>
        <taxon>Embryophyta</taxon>
        <taxon>Tracheophyta</taxon>
        <taxon>Spermatophyta</taxon>
        <taxon>Magnoliopsida</taxon>
        <taxon>Liliopsida</taxon>
        <taxon>Asparagales</taxon>
        <taxon>Orchidaceae</taxon>
        <taxon>Apostasioideae</taxon>
        <taxon>Apostasia</taxon>
    </lineage>
</organism>
<accession>A0A2H9ZUZ9</accession>
<reference evidence="1 2" key="1">
    <citation type="journal article" date="2017" name="Nature">
        <title>The Apostasia genome and the evolution of orchids.</title>
        <authorList>
            <person name="Zhang G.Q."/>
            <person name="Liu K.W."/>
            <person name="Li Z."/>
            <person name="Lohaus R."/>
            <person name="Hsiao Y.Y."/>
            <person name="Niu S.C."/>
            <person name="Wang J.Y."/>
            <person name="Lin Y.C."/>
            <person name="Xu Q."/>
            <person name="Chen L.J."/>
            <person name="Yoshida K."/>
            <person name="Fujiwara S."/>
            <person name="Wang Z.W."/>
            <person name="Zhang Y.Q."/>
            <person name="Mitsuda N."/>
            <person name="Wang M."/>
            <person name="Liu G.H."/>
            <person name="Pecoraro L."/>
            <person name="Huang H.X."/>
            <person name="Xiao X.J."/>
            <person name="Lin M."/>
            <person name="Wu X.Y."/>
            <person name="Wu W.L."/>
            <person name="Chen Y.Y."/>
            <person name="Chang S.B."/>
            <person name="Sakamoto S."/>
            <person name="Ohme-Takagi M."/>
            <person name="Yagi M."/>
            <person name="Zeng S.J."/>
            <person name="Shen C.Y."/>
            <person name="Yeh C.M."/>
            <person name="Luo Y.B."/>
            <person name="Tsai W.C."/>
            <person name="Van de Peer Y."/>
            <person name="Liu Z.J."/>
        </authorList>
    </citation>
    <scope>NUCLEOTIDE SEQUENCE [LARGE SCALE GENOMIC DNA]</scope>
    <source>
        <strain evidence="2">cv. Shenzhen</strain>
        <tissue evidence="1">Stem</tissue>
    </source>
</reference>
<dbReference type="EMBL" id="KZ453550">
    <property type="protein sequence ID" value="PKA47131.1"/>
    <property type="molecule type" value="Genomic_DNA"/>
</dbReference>
<dbReference type="Proteomes" id="UP000236161">
    <property type="component" value="Unassembled WGS sequence"/>
</dbReference>
<name>A0A2H9ZUZ9_9ASPA</name>
<gene>
    <name evidence="1" type="ORF">AXF42_Ash021548</name>
</gene>
<sequence>MMYTRREAPKVETQLKSIYETLDKVSTLLEKQVKQGNYQKDKGKQSESSGHNIECTLEKFKKLDPPYFKGSLFNQDFWKELHFHEQNL</sequence>
<evidence type="ECO:0000313" key="2">
    <source>
        <dbReference type="Proteomes" id="UP000236161"/>
    </source>
</evidence>